<feature type="region of interest" description="Disordered" evidence="2">
    <location>
        <begin position="523"/>
        <end position="564"/>
    </location>
</feature>
<feature type="region of interest" description="Disordered" evidence="2">
    <location>
        <begin position="642"/>
        <end position="687"/>
    </location>
</feature>
<feature type="compositionally biased region" description="Basic residues" evidence="2">
    <location>
        <begin position="212"/>
        <end position="221"/>
    </location>
</feature>
<organism evidence="3 4">
    <name type="scientific">Anopheles maculatus</name>
    <dbReference type="NCBI Taxonomy" id="74869"/>
    <lineage>
        <taxon>Eukaryota</taxon>
        <taxon>Metazoa</taxon>
        <taxon>Ecdysozoa</taxon>
        <taxon>Arthropoda</taxon>
        <taxon>Hexapoda</taxon>
        <taxon>Insecta</taxon>
        <taxon>Pterygota</taxon>
        <taxon>Neoptera</taxon>
        <taxon>Endopterygota</taxon>
        <taxon>Diptera</taxon>
        <taxon>Nematocera</taxon>
        <taxon>Culicoidea</taxon>
        <taxon>Culicidae</taxon>
        <taxon>Anophelinae</taxon>
        <taxon>Anopheles</taxon>
        <taxon>Anopheles maculatus group</taxon>
    </lineage>
</organism>
<evidence type="ECO:0000256" key="2">
    <source>
        <dbReference type="SAM" id="MobiDB-lite"/>
    </source>
</evidence>
<feature type="region of interest" description="Disordered" evidence="2">
    <location>
        <begin position="577"/>
        <end position="601"/>
    </location>
</feature>
<feature type="compositionally biased region" description="Low complexity" evidence="2">
    <location>
        <begin position="587"/>
        <end position="600"/>
    </location>
</feature>
<feature type="coiled-coil region" evidence="1">
    <location>
        <begin position="249"/>
        <end position="283"/>
    </location>
</feature>
<feature type="compositionally biased region" description="Basic and acidic residues" evidence="2">
    <location>
        <begin position="645"/>
        <end position="656"/>
    </location>
</feature>
<reference evidence="4" key="1">
    <citation type="submission" date="2013-09" db="EMBL/GenBank/DDBJ databases">
        <title>The Genome Sequence of Anopheles maculatus species B.</title>
        <authorList>
            <consortium name="The Broad Institute Genomics Platform"/>
            <person name="Neafsey D.E."/>
            <person name="Besansky N."/>
            <person name="Howell P."/>
            <person name="Walton C."/>
            <person name="Young S.K."/>
            <person name="Zeng Q."/>
            <person name="Gargeya S."/>
            <person name="Fitzgerald M."/>
            <person name="Haas B."/>
            <person name="Abouelleil A."/>
            <person name="Allen A.W."/>
            <person name="Alvarado L."/>
            <person name="Arachchi H.M."/>
            <person name="Berlin A.M."/>
            <person name="Chapman S.B."/>
            <person name="Gainer-Dewar J."/>
            <person name="Goldberg J."/>
            <person name="Griggs A."/>
            <person name="Gujja S."/>
            <person name="Hansen M."/>
            <person name="Howarth C."/>
            <person name="Imamovic A."/>
            <person name="Ireland A."/>
            <person name="Larimer J."/>
            <person name="McCowan C."/>
            <person name="Murphy C."/>
            <person name="Pearson M."/>
            <person name="Poon T.W."/>
            <person name="Priest M."/>
            <person name="Roberts A."/>
            <person name="Saif S."/>
            <person name="Shea T."/>
            <person name="Sisk P."/>
            <person name="Sykes S."/>
            <person name="Wortman J."/>
            <person name="Nusbaum C."/>
            <person name="Birren B."/>
        </authorList>
    </citation>
    <scope>NUCLEOTIDE SEQUENCE [LARGE SCALE GENOMIC DNA]</scope>
    <source>
        <strain evidence="4">maculatus3</strain>
    </source>
</reference>
<keyword evidence="1" id="KW-0175">Coiled coil</keyword>
<evidence type="ECO:0000313" key="4">
    <source>
        <dbReference type="Proteomes" id="UP000075901"/>
    </source>
</evidence>
<evidence type="ECO:0000313" key="3">
    <source>
        <dbReference type="EnsemblMetazoa" id="AMAM003997-PA"/>
    </source>
</evidence>
<dbReference type="EnsemblMetazoa" id="AMAM003997-RA">
    <property type="protein sequence ID" value="AMAM003997-PA"/>
    <property type="gene ID" value="AMAM003997"/>
</dbReference>
<dbReference type="AlphaFoldDB" id="A0A182SCG6"/>
<name>A0A182SCG6_9DIPT</name>
<evidence type="ECO:0000256" key="1">
    <source>
        <dbReference type="SAM" id="Coils"/>
    </source>
</evidence>
<feature type="compositionally biased region" description="Basic and acidic residues" evidence="2">
    <location>
        <begin position="669"/>
        <end position="687"/>
    </location>
</feature>
<dbReference type="Proteomes" id="UP000075901">
    <property type="component" value="Unassembled WGS sequence"/>
</dbReference>
<sequence>MEEVHYGSKKYPIAAKTRKSKLDFLSGVRSHYEKKQKDAKVSKEPRINLSVPGTPVCSRYLRRLSGQYIGDDELSGEEVRDTTGNDSVANELLVSSIVLDKFLKDMHQLSVGKENAQPPVEQQTVQEKPKTRDIHETAEEFFSKSEERKAYHRTFSEAVGTVGDAPVIEKNPVVKKYFEESANQQSYRRDFSQAYGELIETDPIVVPDDKKTKKKKTKKANPKSNKSDTTRRAKLISDSSDDELSEEVSSAFLQELEQLKESKKRLEEKLNAYQAKTVTELQEGGSEEKSTQQFFEQSEQAKTYQRSFSQAVQTLADGPRNVRDPTVLQYFNDSASRQTYRREFSEVYNEYAPVPVASPNFKPTVPGTPISSRQLHKLKKNVGTDPIVPSPPSQQQPPTVDQSSLLAQELEAVNRELDLLRQNKPVETVPTQEQAQPTAADFCVDSYLNTSSQKQTYSRSFSEAAQSFTQSDVKSPVVRSFFADSSRKGTLRRDFSEAYQEVEVPATSAGPKVQEADVTVKNTTDASYDRDQDNKPTTALAAGDDNQPSNTSLAGTGAVSIPGTPISSRKLAALRRSTSVVEPSGNASEATATAPAVASSHEGTLPAMARVPLTPQLDGRKKFSTKTYFATKFFKRAHSFSAKTSTDHGHDDDPGSRMHQRTPVTADNAIERRREGQKEIVDKDDTQTEKTAAELVEVDREFWKKFGTGLD</sequence>
<proteinExistence type="predicted"/>
<accession>A0A182SCG6</accession>
<feature type="region of interest" description="Disordered" evidence="2">
    <location>
        <begin position="206"/>
        <end position="242"/>
    </location>
</feature>
<keyword evidence="4" id="KW-1185">Reference proteome</keyword>
<feature type="region of interest" description="Disordered" evidence="2">
    <location>
        <begin position="382"/>
        <end position="402"/>
    </location>
</feature>
<dbReference type="VEuPathDB" id="VectorBase:AMAM003997"/>
<reference evidence="3" key="2">
    <citation type="submission" date="2020-05" db="UniProtKB">
        <authorList>
            <consortium name="EnsemblMetazoa"/>
        </authorList>
    </citation>
    <scope>IDENTIFICATION</scope>
    <source>
        <strain evidence="3">maculatus3</strain>
    </source>
</reference>
<protein>
    <submittedName>
        <fullName evidence="3">Uncharacterized protein</fullName>
    </submittedName>
</protein>